<protein>
    <submittedName>
        <fullName evidence="1">Uncharacterized protein</fullName>
    </submittedName>
</protein>
<organism evidence="1">
    <name type="scientific">Arion vulgaris</name>
    <dbReference type="NCBI Taxonomy" id="1028688"/>
    <lineage>
        <taxon>Eukaryota</taxon>
        <taxon>Metazoa</taxon>
        <taxon>Spiralia</taxon>
        <taxon>Lophotrochozoa</taxon>
        <taxon>Mollusca</taxon>
        <taxon>Gastropoda</taxon>
        <taxon>Heterobranchia</taxon>
        <taxon>Euthyneura</taxon>
        <taxon>Panpulmonata</taxon>
        <taxon>Eupulmonata</taxon>
        <taxon>Stylommatophora</taxon>
        <taxon>Helicina</taxon>
        <taxon>Arionoidea</taxon>
        <taxon>Arionidae</taxon>
        <taxon>Arion</taxon>
    </lineage>
</organism>
<accession>A0A0B7AUD2</accession>
<feature type="non-terminal residue" evidence="1">
    <location>
        <position position="55"/>
    </location>
</feature>
<evidence type="ECO:0000313" key="1">
    <source>
        <dbReference type="EMBL" id="CEK84669.1"/>
    </source>
</evidence>
<reference evidence="1" key="1">
    <citation type="submission" date="2014-12" db="EMBL/GenBank/DDBJ databases">
        <title>Insight into the proteome of Arion vulgaris.</title>
        <authorList>
            <person name="Aradska J."/>
            <person name="Bulat T."/>
            <person name="Smidak R."/>
            <person name="Sarate P."/>
            <person name="Gangsoo J."/>
            <person name="Sialana F."/>
            <person name="Bilban M."/>
            <person name="Lubec G."/>
        </authorList>
    </citation>
    <scope>NUCLEOTIDE SEQUENCE</scope>
    <source>
        <tissue evidence="1">Skin</tissue>
    </source>
</reference>
<name>A0A0B7AUD2_9EUPU</name>
<sequence>MLCYVLYKEKTKQRIISLPCNNIPSTKFASFFNTSCKDFSTNSLPQRVLLLLLLT</sequence>
<dbReference type="EMBL" id="HACG01037804">
    <property type="protein sequence ID" value="CEK84669.1"/>
    <property type="molecule type" value="Transcribed_RNA"/>
</dbReference>
<gene>
    <name evidence="1" type="primary">ORF143885</name>
</gene>
<dbReference type="AlphaFoldDB" id="A0A0B7AUD2"/>
<proteinExistence type="predicted"/>